<evidence type="ECO:0008006" key="3">
    <source>
        <dbReference type="Google" id="ProtNLM"/>
    </source>
</evidence>
<keyword evidence="2" id="KW-1185">Reference proteome</keyword>
<accession>A0A1H5ZUL7</accession>
<proteinExistence type="predicted"/>
<sequence>MSKTRIFALLGIAILLIAVFTNPPKEKIEQALTVKAKDILKKQLNYEHKDAVDFGMMLFGDQVVREFVNSYTYTNNYYLFSLTKISWNGEKYIIGGGAFGKVWISPKLDEKAEVLIEALKNQ</sequence>
<dbReference type="Proteomes" id="UP000236731">
    <property type="component" value="Unassembled WGS sequence"/>
</dbReference>
<protein>
    <recommendedName>
        <fullName evidence="3">DUF4359 domain-containing protein</fullName>
    </recommendedName>
</protein>
<evidence type="ECO:0000313" key="2">
    <source>
        <dbReference type="Proteomes" id="UP000236731"/>
    </source>
</evidence>
<gene>
    <name evidence="1" type="ORF">SAMN05421877_107188</name>
</gene>
<dbReference type="OrthoDB" id="997828at2"/>
<reference evidence="2" key="1">
    <citation type="submission" date="2016-10" db="EMBL/GenBank/DDBJ databases">
        <authorList>
            <person name="Varghese N."/>
            <person name="Submissions S."/>
        </authorList>
    </citation>
    <scope>NUCLEOTIDE SEQUENCE [LARGE SCALE GENOMIC DNA]</scope>
    <source>
        <strain evidence="2">DSM 22361</strain>
    </source>
</reference>
<dbReference type="RefSeq" id="WP_103906620.1">
    <property type="nucleotide sequence ID" value="NZ_CP049246.1"/>
</dbReference>
<dbReference type="AlphaFoldDB" id="A0A1H5ZUL7"/>
<evidence type="ECO:0000313" key="1">
    <source>
        <dbReference type="EMBL" id="SEG39850.1"/>
    </source>
</evidence>
<name>A0A1H5ZUL7_9SPHI</name>
<organism evidence="1 2">
    <name type="scientific">Sphingobacterium lactis</name>
    <dbReference type="NCBI Taxonomy" id="797291"/>
    <lineage>
        <taxon>Bacteria</taxon>
        <taxon>Pseudomonadati</taxon>
        <taxon>Bacteroidota</taxon>
        <taxon>Sphingobacteriia</taxon>
        <taxon>Sphingobacteriales</taxon>
        <taxon>Sphingobacteriaceae</taxon>
        <taxon>Sphingobacterium</taxon>
    </lineage>
</organism>
<dbReference type="EMBL" id="FNUT01000007">
    <property type="protein sequence ID" value="SEG39850.1"/>
    <property type="molecule type" value="Genomic_DNA"/>
</dbReference>